<dbReference type="InterPro" id="IPR036770">
    <property type="entry name" value="Ankyrin_rpt-contain_sf"/>
</dbReference>
<protein>
    <recommendedName>
        <fullName evidence="3">Ankyrin repeat protein</fullName>
    </recommendedName>
</protein>
<evidence type="ECO:0008006" key="3">
    <source>
        <dbReference type="Google" id="ProtNLM"/>
    </source>
</evidence>
<evidence type="ECO:0000313" key="2">
    <source>
        <dbReference type="Proteomes" id="UP000663873"/>
    </source>
</evidence>
<accession>A0A821RNJ2</accession>
<evidence type="ECO:0000313" key="1">
    <source>
        <dbReference type="EMBL" id="CAF4844665.1"/>
    </source>
</evidence>
<gene>
    <name evidence="1" type="ORF">UJA718_LOCUS43206</name>
</gene>
<sequence>MNNSNDIYQAMFNYPLSDSPYRIAKTKKFNKVASYLKYRLSMECVQAIRKNNTVLVKKLLIAGASPDMHDTDSISEALKHQNLELIQILCESGAKMPDEWL</sequence>
<dbReference type="Proteomes" id="UP000663873">
    <property type="component" value="Unassembled WGS sequence"/>
</dbReference>
<proteinExistence type="predicted"/>
<dbReference type="EMBL" id="CAJOBP010059078">
    <property type="protein sequence ID" value="CAF4844665.1"/>
    <property type="molecule type" value="Genomic_DNA"/>
</dbReference>
<name>A0A821RNJ2_9BILA</name>
<dbReference type="Gene3D" id="1.25.40.20">
    <property type="entry name" value="Ankyrin repeat-containing domain"/>
    <property type="match status" value="1"/>
</dbReference>
<organism evidence="1 2">
    <name type="scientific">Rotaria socialis</name>
    <dbReference type="NCBI Taxonomy" id="392032"/>
    <lineage>
        <taxon>Eukaryota</taxon>
        <taxon>Metazoa</taxon>
        <taxon>Spiralia</taxon>
        <taxon>Gnathifera</taxon>
        <taxon>Rotifera</taxon>
        <taxon>Eurotatoria</taxon>
        <taxon>Bdelloidea</taxon>
        <taxon>Philodinida</taxon>
        <taxon>Philodinidae</taxon>
        <taxon>Rotaria</taxon>
    </lineage>
</organism>
<feature type="non-terminal residue" evidence="1">
    <location>
        <position position="101"/>
    </location>
</feature>
<reference evidence="1" key="1">
    <citation type="submission" date="2021-02" db="EMBL/GenBank/DDBJ databases">
        <authorList>
            <person name="Nowell W R."/>
        </authorList>
    </citation>
    <scope>NUCLEOTIDE SEQUENCE</scope>
</reference>
<keyword evidence="2" id="KW-1185">Reference proteome</keyword>
<dbReference type="AlphaFoldDB" id="A0A821RNJ2"/>
<comment type="caution">
    <text evidence="1">The sequence shown here is derived from an EMBL/GenBank/DDBJ whole genome shotgun (WGS) entry which is preliminary data.</text>
</comment>